<evidence type="ECO:0000313" key="1">
    <source>
        <dbReference type="EMBL" id="KAF9324980.1"/>
    </source>
</evidence>
<evidence type="ECO:0000313" key="2">
    <source>
        <dbReference type="Proteomes" id="UP000696485"/>
    </source>
</evidence>
<dbReference type="Proteomes" id="UP000696485">
    <property type="component" value="Unassembled WGS sequence"/>
</dbReference>
<feature type="non-terminal residue" evidence="1">
    <location>
        <position position="62"/>
    </location>
</feature>
<name>A0A9P5VHW2_9FUNG</name>
<dbReference type="AlphaFoldDB" id="A0A9P5VHW2"/>
<organism evidence="1 2">
    <name type="scientific">Podila minutissima</name>
    <dbReference type="NCBI Taxonomy" id="64525"/>
    <lineage>
        <taxon>Eukaryota</taxon>
        <taxon>Fungi</taxon>
        <taxon>Fungi incertae sedis</taxon>
        <taxon>Mucoromycota</taxon>
        <taxon>Mortierellomycotina</taxon>
        <taxon>Mortierellomycetes</taxon>
        <taxon>Mortierellales</taxon>
        <taxon>Mortierellaceae</taxon>
        <taxon>Podila</taxon>
    </lineage>
</organism>
<accession>A0A9P5VHW2</accession>
<comment type="caution">
    <text evidence="1">The sequence shown here is derived from an EMBL/GenBank/DDBJ whole genome shotgun (WGS) entry which is preliminary data.</text>
</comment>
<keyword evidence="2" id="KW-1185">Reference proteome</keyword>
<protein>
    <submittedName>
        <fullName evidence="1">Uncharacterized protein</fullName>
    </submittedName>
</protein>
<proteinExistence type="predicted"/>
<dbReference type="EMBL" id="JAAAUY010000997">
    <property type="protein sequence ID" value="KAF9324980.1"/>
    <property type="molecule type" value="Genomic_DNA"/>
</dbReference>
<sequence>MVILRGRNDVLLHVYRKPPEFKTRLSCTDLKKIYGKDSHFNFVTKGKVRTLNPTGVKAASAE</sequence>
<reference evidence="1" key="1">
    <citation type="journal article" date="2020" name="Fungal Divers.">
        <title>Resolving the Mortierellaceae phylogeny through synthesis of multi-gene phylogenetics and phylogenomics.</title>
        <authorList>
            <person name="Vandepol N."/>
            <person name="Liber J."/>
            <person name="Desiro A."/>
            <person name="Na H."/>
            <person name="Kennedy M."/>
            <person name="Barry K."/>
            <person name="Grigoriev I.V."/>
            <person name="Miller A.N."/>
            <person name="O'Donnell K."/>
            <person name="Stajich J.E."/>
            <person name="Bonito G."/>
        </authorList>
    </citation>
    <scope>NUCLEOTIDE SEQUENCE</scope>
    <source>
        <strain evidence="1">NVP1</strain>
    </source>
</reference>
<gene>
    <name evidence="1" type="ORF">BG006_011499</name>
</gene>